<evidence type="ECO:0000313" key="3">
    <source>
        <dbReference type="Proteomes" id="UP000604046"/>
    </source>
</evidence>
<keyword evidence="3" id="KW-1185">Reference proteome</keyword>
<protein>
    <submittedName>
        <fullName evidence="2">Uncharacterized protein</fullName>
    </submittedName>
</protein>
<evidence type="ECO:0000313" key="2">
    <source>
        <dbReference type="EMBL" id="CAE7278566.1"/>
    </source>
</evidence>
<reference evidence="2" key="1">
    <citation type="submission" date="2021-02" db="EMBL/GenBank/DDBJ databases">
        <authorList>
            <person name="Dougan E. K."/>
            <person name="Rhodes N."/>
            <person name="Thang M."/>
            <person name="Chan C."/>
        </authorList>
    </citation>
    <scope>NUCLEOTIDE SEQUENCE</scope>
</reference>
<dbReference type="AlphaFoldDB" id="A0A812MXG4"/>
<sequence>MDDEEALVCPLCPSHPCLIDEGEQSRWYCKLCEEVKGSVQRFACPSCKHTFCEECAWADAEQEEDEEEEAEVDEAEEDWPYDGDAEYWDVGALSWAWEVGDLEYRLENGLPAGPNAYKADYDQDYPDDPKYAEDEYDQYDEYEYYGEEWCEVGPLTCDWESDDRHAVDTAGGWPDDAWPAEPELTESEKVQAATEIKRILKVPTKGGGA</sequence>
<name>A0A812MXG4_9DINO</name>
<proteinExistence type="predicted"/>
<comment type="caution">
    <text evidence="2">The sequence shown here is derived from an EMBL/GenBank/DDBJ whole genome shotgun (WGS) entry which is preliminary data.</text>
</comment>
<dbReference type="Proteomes" id="UP000604046">
    <property type="component" value="Unassembled WGS sequence"/>
</dbReference>
<feature type="region of interest" description="Disordered" evidence="1">
    <location>
        <begin position="62"/>
        <end position="82"/>
    </location>
</feature>
<gene>
    <name evidence="2" type="ORF">SNAT2548_LOCUS14771</name>
</gene>
<evidence type="ECO:0000256" key="1">
    <source>
        <dbReference type="SAM" id="MobiDB-lite"/>
    </source>
</evidence>
<organism evidence="2 3">
    <name type="scientific">Symbiodinium natans</name>
    <dbReference type="NCBI Taxonomy" id="878477"/>
    <lineage>
        <taxon>Eukaryota</taxon>
        <taxon>Sar</taxon>
        <taxon>Alveolata</taxon>
        <taxon>Dinophyceae</taxon>
        <taxon>Suessiales</taxon>
        <taxon>Symbiodiniaceae</taxon>
        <taxon>Symbiodinium</taxon>
    </lineage>
</organism>
<dbReference type="EMBL" id="CAJNDS010001779">
    <property type="protein sequence ID" value="CAE7278566.1"/>
    <property type="molecule type" value="Genomic_DNA"/>
</dbReference>
<accession>A0A812MXG4</accession>